<keyword evidence="2" id="KW-1133">Transmembrane helix</keyword>
<evidence type="ECO:0000313" key="4">
    <source>
        <dbReference type="Proteomes" id="UP000694421"/>
    </source>
</evidence>
<evidence type="ECO:0000256" key="2">
    <source>
        <dbReference type="SAM" id="Phobius"/>
    </source>
</evidence>
<organism evidence="3 4">
    <name type="scientific">Salvator merianae</name>
    <name type="common">Argentine black and white tegu</name>
    <name type="synonym">Tupinambis merianae</name>
    <dbReference type="NCBI Taxonomy" id="96440"/>
    <lineage>
        <taxon>Eukaryota</taxon>
        <taxon>Metazoa</taxon>
        <taxon>Chordata</taxon>
        <taxon>Craniata</taxon>
        <taxon>Vertebrata</taxon>
        <taxon>Euteleostomi</taxon>
        <taxon>Lepidosauria</taxon>
        <taxon>Squamata</taxon>
        <taxon>Bifurcata</taxon>
        <taxon>Unidentata</taxon>
        <taxon>Episquamata</taxon>
        <taxon>Laterata</taxon>
        <taxon>Teiioidea</taxon>
        <taxon>Teiidae</taxon>
        <taxon>Salvator</taxon>
    </lineage>
</organism>
<protein>
    <submittedName>
        <fullName evidence="3">Uncharacterized protein</fullName>
    </submittedName>
</protein>
<reference evidence="3" key="1">
    <citation type="submission" date="2025-08" db="UniProtKB">
        <authorList>
            <consortium name="Ensembl"/>
        </authorList>
    </citation>
    <scope>IDENTIFICATION</scope>
</reference>
<dbReference type="PANTHER" id="PTHR36464">
    <property type="entry name" value="PROTEIN BEAN1"/>
    <property type="match status" value="1"/>
</dbReference>
<accession>A0A8D0C564</accession>
<dbReference type="AlphaFoldDB" id="A0A8D0C564"/>
<evidence type="ECO:0000313" key="3">
    <source>
        <dbReference type="Ensembl" id="ENSSMRP00000014320.1"/>
    </source>
</evidence>
<feature type="transmembrane region" description="Helical" evidence="2">
    <location>
        <begin position="80"/>
        <end position="103"/>
    </location>
</feature>
<feature type="region of interest" description="Disordered" evidence="1">
    <location>
        <begin position="169"/>
        <end position="188"/>
    </location>
</feature>
<keyword evidence="4" id="KW-1185">Reference proteome</keyword>
<dbReference type="Ensembl" id="ENSSMRT00000016678.1">
    <property type="protein sequence ID" value="ENSSMRP00000014320.1"/>
    <property type="gene ID" value="ENSSMRG00000011147.1"/>
</dbReference>
<dbReference type="PANTHER" id="PTHR36464:SF1">
    <property type="entry name" value="PROTEIN BEAN1"/>
    <property type="match status" value="1"/>
</dbReference>
<keyword evidence="2" id="KW-0812">Transmembrane</keyword>
<keyword evidence="2" id="KW-0472">Membrane</keyword>
<dbReference type="GeneTree" id="ENSGT00940000165226"/>
<reference evidence="3" key="2">
    <citation type="submission" date="2025-09" db="UniProtKB">
        <authorList>
            <consortium name="Ensembl"/>
        </authorList>
    </citation>
    <scope>IDENTIFICATION</scope>
</reference>
<name>A0A8D0C564_SALMN</name>
<dbReference type="Proteomes" id="UP000694421">
    <property type="component" value="Unplaced"/>
</dbReference>
<proteinExistence type="predicted"/>
<sequence length="274" mass="29673">MGRTAAALCSDEKNILPCRKEELQCLLNCLRCHYRKDCGRDYVSIKITCSAIHLNRSRPISGFTNFPEASSGTSMPDSSVLVAGVVIGVVLFLSCMAIIISSLQKKGCFPQLQLNTDSSYTPDCFYAGSSREPRSVCTEELPPAFYFSSCVETRVSIMHPDSPPRYDECVGPGATQASVATDDPPPPYSLVDPCQRNVLALSYPGEEDASRGTATGSTPEPSIPSISLLMSFPTEAAPPYETVVNEQNSQIPLVPLDSPKDSTDCDQTLLNRIM</sequence>
<feature type="region of interest" description="Disordered" evidence="1">
    <location>
        <begin position="204"/>
        <end position="225"/>
    </location>
</feature>
<evidence type="ECO:0000256" key="1">
    <source>
        <dbReference type="SAM" id="MobiDB-lite"/>
    </source>
</evidence>
<dbReference type="OMA" id="HRIRYSC"/>
<dbReference type="InterPro" id="IPR039352">
    <property type="entry name" value="BEAN1"/>
</dbReference>